<dbReference type="EMBL" id="PJQD01000035">
    <property type="protein sequence ID" value="POY73709.1"/>
    <property type="molecule type" value="Genomic_DNA"/>
</dbReference>
<evidence type="ECO:0000313" key="3">
    <source>
        <dbReference type="Proteomes" id="UP000237144"/>
    </source>
</evidence>
<evidence type="ECO:0000256" key="1">
    <source>
        <dbReference type="SAM" id="MobiDB-lite"/>
    </source>
</evidence>
<sequence>MQRSQAARPPFNAATAGEALQQAFQNELEAVRRAGNGQGPKPELYAAKQAPAGPWGKPAAGKPASKAGAMANGQDFLGALQASLDKIKAAK</sequence>
<dbReference type="Proteomes" id="UP000237144">
    <property type="component" value="Unassembled WGS sequence"/>
</dbReference>
<evidence type="ECO:0000313" key="2">
    <source>
        <dbReference type="EMBL" id="POY73709.1"/>
    </source>
</evidence>
<name>A0A2S5BAB9_9BASI</name>
<reference evidence="2 3" key="1">
    <citation type="journal article" date="2018" name="Front. Microbiol.">
        <title>Prospects for Fungal Bioremediation of Acidic Radioactive Waste Sites: Characterization and Genome Sequence of Rhodotorula taiwanensis MD1149.</title>
        <authorList>
            <person name="Tkavc R."/>
            <person name="Matrosova V.Y."/>
            <person name="Grichenko O.E."/>
            <person name="Gostincar C."/>
            <person name="Volpe R.P."/>
            <person name="Klimenkova P."/>
            <person name="Gaidamakova E.K."/>
            <person name="Zhou C.E."/>
            <person name="Stewart B.J."/>
            <person name="Lyman M.G."/>
            <person name="Malfatti S.A."/>
            <person name="Rubinfeld B."/>
            <person name="Courtot M."/>
            <person name="Singh J."/>
            <person name="Dalgard C.L."/>
            <person name="Hamilton T."/>
            <person name="Frey K.G."/>
            <person name="Gunde-Cimerman N."/>
            <person name="Dugan L."/>
            <person name="Daly M.J."/>
        </authorList>
    </citation>
    <scope>NUCLEOTIDE SEQUENCE [LARGE SCALE GENOMIC DNA]</scope>
    <source>
        <strain evidence="2 3">MD1149</strain>
    </source>
</reference>
<dbReference type="AlphaFoldDB" id="A0A2S5BAB9"/>
<dbReference type="OrthoDB" id="10324749at2759"/>
<gene>
    <name evidence="2" type="ORF">BMF94_3246</name>
</gene>
<proteinExistence type="predicted"/>
<organism evidence="2 3">
    <name type="scientific">Rhodotorula taiwanensis</name>
    <dbReference type="NCBI Taxonomy" id="741276"/>
    <lineage>
        <taxon>Eukaryota</taxon>
        <taxon>Fungi</taxon>
        <taxon>Dikarya</taxon>
        <taxon>Basidiomycota</taxon>
        <taxon>Pucciniomycotina</taxon>
        <taxon>Microbotryomycetes</taxon>
        <taxon>Sporidiobolales</taxon>
        <taxon>Sporidiobolaceae</taxon>
        <taxon>Rhodotorula</taxon>
    </lineage>
</organism>
<protein>
    <submittedName>
        <fullName evidence="2">Uncharacterized protein</fullName>
    </submittedName>
</protein>
<keyword evidence="3" id="KW-1185">Reference proteome</keyword>
<feature type="compositionally biased region" description="Low complexity" evidence="1">
    <location>
        <begin position="46"/>
        <end position="67"/>
    </location>
</feature>
<comment type="caution">
    <text evidence="2">The sequence shown here is derived from an EMBL/GenBank/DDBJ whole genome shotgun (WGS) entry which is preliminary data.</text>
</comment>
<accession>A0A2S5BAB9</accession>
<feature type="region of interest" description="Disordered" evidence="1">
    <location>
        <begin position="32"/>
        <end position="67"/>
    </location>
</feature>